<sequence length="280" mass="32044">MAPFNHPKSHKKTKSSSFSTHAFNKLSPLLYKGRARNRNPPQSRLNHVLPVIQEHFGSPDRDRRRSRLDSIYHDPFEDQEGPDEEVDEEERPTFTWEDEKTLVSDLLHNGYEQDSEYLKLNSLADSIQAAFSVHSEELLDDVADTLVPAVNRVKHGHQVLNDQVDDSFALGVLEFDEACKKLETISIASHNELKKAYRASQARIQDMLKQLEEACARRDRLWVDYEAALDEIFNPATDALKSLPIRMERTITALEKQSKQIGKDGGNKEKYLKGLLSKFT</sequence>
<name>A0A9W8P160_9AGAR</name>
<dbReference type="EMBL" id="JANVFU010000006">
    <property type="protein sequence ID" value="KAJ3744926.1"/>
    <property type="molecule type" value="Genomic_DNA"/>
</dbReference>
<proteinExistence type="predicted"/>
<comment type="caution">
    <text evidence="3">The sequence shown here is derived from an EMBL/GenBank/DDBJ whole genome shotgun (WGS) entry which is preliminary data.</text>
</comment>
<reference evidence="3 4" key="1">
    <citation type="journal article" date="2023" name="Proc. Natl. Acad. Sci. U.S.A.">
        <title>A global phylogenomic analysis of the shiitake genus Lentinula.</title>
        <authorList>
            <person name="Sierra-Patev S."/>
            <person name="Min B."/>
            <person name="Naranjo-Ortiz M."/>
            <person name="Looney B."/>
            <person name="Konkel Z."/>
            <person name="Slot J.C."/>
            <person name="Sakamoto Y."/>
            <person name="Steenwyk J.L."/>
            <person name="Rokas A."/>
            <person name="Carro J."/>
            <person name="Camarero S."/>
            <person name="Ferreira P."/>
            <person name="Molpeceres G."/>
            <person name="Ruiz-Duenas F.J."/>
            <person name="Serrano A."/>
            <person name="Henrissat B."/>
            <person name="Drula E."/>
            <person name="Hughes K.W."/>
            <person name="Mata J.L."/>
            <person name="Ishikawa N.K."/>
            <person name="Vargas-Isla R."/>
            <person name="Ushijima S."/>
            <person name="Smith C.A."/>
            <person name="Donoghue J."/>
            <person name="Ahrendt S."/>
            <person name="Andreopoulos W."/>
            <person name="He G."/>
            <person name="LaButti K."/>
            <person name="Lipzen A."/>
            <person name="Ng V."/>
            <person name="Riley R."/>
            <person name="Sandor L."/>
            <person name="Barry K."/>
            <person name="Martinez A.T."/>
            <person name="Xiao Y."/>
            <person name="Gibbons J.G."/>
            <person name="Terashima K."/>
            <person name="Grigoriev I.V."/>
            <person name="Hibbett D."/>
        </authorList>
    </citation>
    <scope>NUCLEOTIDE SEQUENCE [LARGE SCALE GENOMIC DNA]</scope>
    <source>
        <strain evidence="3 4">TFB7810</strain>
    </source>
</reference>
<feature type="region of interest" description="Disordered" evidence="2">
    <location>
        <begin position="1"/>
        <end position="93"/>
    </location>
</feature>
<keyword evidence="4" id="KW-1185">Reference proteome</keyword>
<feature type="coiled-coil region" evidence="1">
    <location>
        <begin position="190"/>
        <end position="217"/>
    </location>
</feature>
<evidence type="ECO:0000256" key="1">
    <source>
        <dbReference type="SAM" id="Coils"/>
    </source>
</evidence>
<evidence type="ECO:0000256" key="2">
    <source>
        <dbReference type="SAM" id="MobiDB-lite"/>
    </source>
</evidence>
<keyword evidence="1" id="KW-0175">Coiled coil</keyword>
<dbReference type="AlphaFoldDB" id="A0A9W8P160"/>
<feature type="compositionally biased region" description="Acidic residues" evidence="2">
    <location>
        <begin position="77"/>
        <end position="90"/>
    </location>
</feature>
<evidence type="ECO:0000313" key="4">
    <source>
        <dbReference type="Proteomes" id="UP001142393"/>
    </source>
</evidence>
<accession>A0A9W8P160</accession>
<gene>
    <name evidence="3" type="ORF">DFH05DRAFT_1491491</name>
</gene>
<organism evidence="3 4">
    <name type="scientific">Lentinula detonsa</name>
    <dbReference type="NCBI Taxonomy" id="2804962"/>
    <lineage>
        <taxon>Eukaryota</taxon>
        <taxon>Fungi</taxon>
        <taxon>Dikarya</taxon>
        <taxon>Basidiomycota</taxon>
        <taxon>Agaricomycotina</taxon>
        <taxon>Agaricomycetes</taxon>
        <taxon>Agaricomycetidae</taxon>
        <taxon>Agaricales</taxon>
        <taxon>Marasmiineae</taxon>
        <taxon>Omphalotaceae</taxon>
        <taxon>Lentinula</taxon>
    </lineage>
</organism>
<dbReference type="Proteomes" id="UP001142393">
    <property type="component" value="Unassembled WGS sequence"/>
</dbReference>
<evidence type="ECO:0000313" key="3">
    <source>
        <dbReference type="EMBL" id="KAJ3744926.1"/>
    </source>
</evidence>
<feature type="compositionally biased region" description="Basic and acidic residues" evidence="2">
    <location>
        <begin position="57"/>
        <end position="76"/>
    </location>
</feature>
<protein>
    <submittedName>
        <fullName evidence="3">Uncharacterized protein</fullName>
    </submittedName>
</protein>